<dbReference type="InterPro" id="IPR036796">
    <property type="entry name" value="Ribosomal_uL11_N_sf"/>
</dbReference>
<dbReference type="SUPFAM" id="SSF54747">
    <property type="entry name" value="Ribosomal L11/L12e N-terminal domain"/>
    <property type="match status" value="1"/>
</dbReference>
<dbReference type="GO" id="GO:0005840">
    <property type="term" value="C:ribosome"/>
    <property type="evidence" value="ECO:0007669"/>
    <property type="project" value="UniProtKB-KW"/>
</dbReference>
<organism evidence="5 6">
    <name type="scientific">Paspalum notatum var. saurae</name>
    <dbReference type="NCBI Taxonomy" id="547442"/>
    <lineage>
        <taxon>Eukaryota</taxon>
        <taxon>Viridiplantae</taxon>
        <taxon>Streptophyta</taxon>
        <taxon>Embryophyta</taxon>
        <taxon>Tracheophyta</taxon>
        <taxon>Spermatophyta</taxon>
        <taxon>Magnoliopsida</taxon>
        <taxon>Liliopsida</taxon>
        <taxon>Poales</taxon>
        <taxon>Poaceae</taxon>
        <taxon>PACMAD clade</taxon>
        <taxon>Panicoideae</taxon>
        <taxon>Andropogonodae</taxon>
        <taxon>Paspaleae</taxon>
        <taxon>Paspalinae</taxon>
        <taxon>Paspalum</taxon>
    </lineage>
</organism>
<dbReference type="EMBL" id="CP144746">
    <property type="protein sequence ID" value="WVZ55415.1"/>
    <property type="molecule type" value="Genomic_DNA"/>
</dbReference>
<evidence type="ECO:0000256" key="1">
    <source>
        <dbReference type="ARBA" id="ARBA00010537"/>
    </source>
</evidence>
<accession>A0AAQ3PRH0</accession>
<feature type="non-terminal residue" evidence="5">
    <location>
        <position position="183"/>
    </location>
</feature>
<evidence type="ECO:0000256" key="4">
    <source>
        <dbReference type="SAM" id="MobiDB-lite"/>
    </source>
</evidence>
<name>A0AAQ3PRH0_PASNO</name>
<sequence>ENKHRTSRKTLWRRLRSPLPPTIFHTAAAAQAFVRPFAGDKPHLRAREAATARQPCDRPILCSRLPRVRIAIVRSRALSPWPRVKQKINLAAAETTPPRNKSVSAHSTRSTSPTYASLAICPSRCSSSTRHQEVTVFCVQSPMSTLKDAAVRKPILATIRLRVPAGAARPGPPVGPALAFYRI</sequence>
<evidence type="ECO:0000313" key="5">
    <source>
        <dbReference type="EMBL" id="WVZ55415.1"/>
    </source>
</evidence>
<evidence type="ECO:0000256" key="3">
    <source>
        <dbReference type="ARBA" id="ARBA00023274"/>
    </source>
</evidence>
<reference evidence="5 6" key="1">
    <citation type="submission" date="2024-02" db="EMBL/GenBank/DDBJ databases">
        <title>High-quality chromosome-scale genome assembly of Pensacola bahiagrass (Paspalum notatum Flugge var. saurae).</title>
        <authorList>
            <person name="Vega J.M."/>
            <person name="Podio M."/>
            <person name="Orjuela J."/>
            <person name="Siena L.A."/>
            <person name="Pessino S.C."/>
            <person name="Combes M.C."/>
            <person name="Mariac C."/>
            <person name="Albertini E."/>
            <person name="Pupilli F."/>
            <person name="Ortiz J.P.A."/>
            <person name="Leblanc O."/>
        </authorList>
    </citation>
    <scope>NUCLEOTIDE SEQUENCE [LARGE SCALE GENOMIC DNA]</scope>
    <source>
        <strain evidence="5">R1</strain>
        <tissue evidence="5">Leaf</tissue>
    </source>
</reference>
<gene>
    <name evidence="5" type="ORF">U9M48_006075</name>
</gene>
<feature type="compositionally biased region" description="Polar residues" evidence="4">
    <location>
        <begin position="97"/>
        <end position="110"/>
    </location>
</feature>
<dbReference type="GO" id="GO:1990904">
    <property type="term" value="C:ribonucleoprotein complex"/>
    <property type="evidence" value="ECO:0007669"/>
    <property type="project" value="UniProtKB-KW"/>
</dbReference>
<keyword evidence="2" id="KW-0689">Ribosomal protein</keyword>
<dbReference type="AlphaFoldDB" id="A0AAQ3PRH0"/>
<proteinExistence type="inferred from homology"/>
<dbReference type="Gene3D" id="3.30.1550.10">
    <property type="entry name" value="Ribosomal protein L11/L12, N-terminal domain"/>
    <property type="match status" value="1"/>
</dbReference>
<evidence type="ECO:0000256" key="2">
    <source>
        <dbReference type="ARBA" id="ARBA00022980"/>
    </source>
</evidence>
<keyword evidence="3" id="KW-0687">Ribonucleoprotein</keyword>
<feature type="region of interest" description="Disordered" evidence="4">
    <location>
        <begin position="91"/>
        <end position="110"/>
    </location>
</feature>
<protein>
    <submittedName>
        <fullName evidence="5">Uncharacterized protein</fullName>
    </submittedName>
</protein>
<dbReference type="Proteomes" id="UP001341281">
    <property type="component" value="Chromosome 02"/>
</dbReference>
<comment type="similarity">
    <text evidence="1">Belongs to the universal ribosomal protein uL11 family.</text>
</comment>
<keyword evidence="6" id="KW-1185">Reference proteome</keyword>
<evidence type="ECO:0000313" key="6">
    <source>
        <dbReference type="Proteomes" id="UP001341281"/>
    </source>
</evidence>